<comment type="subcellular location">
    <subcellularLocation>
        <location evidence="1">Membrane</location>
        <topology evidence="1">Multi-pass membrane protein</topology>
    </subcellularLocation>
</comment>
<dbReference type="PANTHER" id="PTHR32468">
    <property type="entry name" value="CATION/H + ANTIPORTER"/>
    <property type="match status" value="1"/>
</dbReference>
<evidence type="ECO:0000259" key="11">
    <source>
        <dbReference type="Pfam" id="PF00999"/>
    </source>
</evidence>
<dbReference type="Proteomes" id="UP000325577">
    <property type="component" value="Linkage Group LG6"/>
</dbReference>
<feature type="transmembrane region" description="Helical" evidence="10">
    <location>
        <begin position="88"/>
        <end position="107"/>
    </location>
</feature>
<evidence type="ECO:0000313" key="14">
    <source>
        <dbReference type="EMBL" id="KAA8519517.1"/>
    </source>
</evidence>
<dbReference type="PANTHER" id="PTHR32468:SF143">
    <property type="entry name" value="CATION_H(+) ANTIPORTER 15-LIKE"/>
    <property type="match status" value="1"/>
</dbReference>
<evidence type="ECO:0000259" key="13">
    <source>
        <dbReference type="Pfam" id="PF23259"/>
    </source>
</evidence>
<dbReference type="InterPro" id="IPR057291">
    <property type="entry name" value="CHX17_2nd"/>
</dbReference>
<name>A0A5J4ZQT1_9ASTE</name>
<dbReference type="EMBL" id="CM018049">
    <property type="protein sequence ID" value="KAA8519517.1"/>
    <property type="molecule type" value="Genomic_DNA"/>
</dbReference>
<keyword evidence="4 10" id="KW-0812">Transmembrane</keyword>
<feature type="transmembrane region" description="Helical" evidence="10">
    <location>
        <begin position="297"/>
        <end position="317"/>
    </location>
</feature>
<keyword evidence="6 10" id="KW-1133">Transmembrane helix</keyword>
<dbReference type="GO" id="GO:0012505">
    <property type="term" value="C:endomembrane system"/>
    <property type="evidence" value="ECO:0007669"/>
    <property type="project" value="TreeGrafter"/>
</dbReference>
<evidence type="ECO:0000256" key="4">
    <source>
        <dbReference type="ARBA" id="ARBA00022692"/>
    </source>
</evidence>
<dbReference type="GO" id="GO:0006885">
    <property type="term" value="P:regulation of pH"/>
    <property type="evidence" value="ECO:0007669"/>
    <property type="project" value="TreeGrafter"/>
</dbReference>
<dbReference type="Gene3D" id="1.20.1530.20">
    <property type="match status" value="1"/>
</dbReference>
<keyword evidence="2" id="KW-0813">Transport</keyword>
<keyword evidence="8 10" id="KW-0472">Membrane</keyword>
<organism evidence="14 15">
    <name type="scientific">Nyssa sinensis</name>
    <dbReference type="NCBI Taxonomy" id="561372"/>
    <lineage>
        <taxon>Eukaryota</taxon>
        <taxon>Viridiplantae</taxon>
        <taxon>Streptophyta</taxon>
        <taxon>Embryophyta</taxon>
        <taxon>Tracheophyta</taxon>
        <taxon>Spermatophyta</taxon>
        <taxon>Magnoliopsida</taxon>
        <taxon>eudicotyledons</taxon>
        <taxon>Gunneridae</taxon>
        <taxon>Pentapetalae</taxon>
        <taxon>asterids</taxon>
        <taxon>Cornales</taxon>
        <taxon>Nyssaceae</taxon>
        <taxon>Nyssa</taxon>
    </lineage>
</organism>
<feature type="transmembrane region" description="Helical" evidence="10">
    <location>
        <begin position="147"/>
        <end position="166"/>
    </location>
</feature>
<dbReference type="GO" id="GO:1902600">
    <property type="term" value="P:proton transmembrane transport"/>
    <property type="evidence" value="ECO:0007669"/>
    <property type="project" value="InterPro"/>
</dbReference>
<feature type="transmembrane region" description="Helical" evidence="10">
    <location>
        <begin position="329"/>
        <end position="350"/>
    </location>
</feature>
<feature type="domain" description="Cation/H+ exchanger transmembrane" evidence="11">
    <location>
        <begin position="16"/>
        <end position="340"/>
    </location>
</feature>
<feature type="transmembrane region" description="Helical" evidence="10">
    <location>
        <begin position="56"/>
        <end position="76"/>
    </location>
</feature>
<evidence type="ECO:0000256" key="5">
    <source>
        <dbReference type="ARBA" id="ARBA00022958"/>
    </source>
</evidence>
<protein>
    <submittedName>
        <fullName evidence="14">Uncharacterized protein</fullName>
    </submittedName>
</protein>
<evidence type="ECO:0000256" key="8">
    <source>
        <dbReference type="ARBA" id="ARBA00023136"/>
    </source>
</evidence>
<comment type="similarity">
    <text evidence="9">Belongs to the monovalent cation:proton antiporter 2 (CPA2) transporter (TC 2.A.37) family. CHX (TC 2.A.37.4) subfamily.</text>
</comment>
<dbReference type="GO" id="GO:0015297">
    <property type="term" value="F:antiporter activity"/>
    <property type="evidence" value="ECO:0007669"/>
    <property type="project" value="InterPro"/>
</dbReference>
<keyword evidence="15" id="KW-1185">Reference proteome</keyword>
<proteinExistence type="inferred from homology"/>
<gene>
    <name evidence="14" type="ORF">F0562_013773</name>
</gene>
<feature type="transmembrane region" description="Helical" evidence="10">
    <location>
        <begin position="263"/>
        <end position="285"/>
    </location>
</feature>
<dbReference type="InterPro" id="IPR038770">
    <property type="entry name" value="Na+/solute_symporter_sf"/>
</dbReference>
<feature type="transmembrane region" description="Helical" evidence="10">
    <location>
        <begin position="119"/>
        <end position="141"/>
    </location>
</feature>
<dbReference type="AlphaFoldDB" id="A0A5J4ZQT1"/>
<keyword evidence="7" id="KW-0406">Ion transport</keyword>
<feature type="transmembrane region" description="Helical" evidence="10">
    <location>
        <begin position="232"/>
        <end position="251"/>
    </location>
</feature>
<evidence type="ECO:0000256" key="3">
    <source>
        <dbReference type="ARBA" id="ARBA00022538"/>
    </source>
</evidence>
<evidence type="ECO:0000256" key="10">
    <source>
        <dbReference type="SAM" id="Phobius"/>
    </source>
</evidence>
<evidence type="ECO:0000256" key="9">
    <source>
        <dbReference type="ARBA" id="ARBA00038341"/>
    </source>
</evidence>
<dbReference type="OrthoDB" id="2687058at2759"/>
<dbReference type="Pfam" id="PF23259">
    <property type="entry name" value="CHX17_C"/>
    <property type="match status" value="1"/>
</dbReference>
<feature type="domain" description="Cation/H(+) antiporter central" evidence="12">
    <location>
        <begin position="403"/>
        <end position="536"/>
    </location>
</feature>
<keyword evidence="3" id="KW-0633">Potassium transport</keyword>
<evidence type="ECO:0000259" key="12">
    <source>
        <dbReference type="Pfam" id="PF23256"/>
    </source>
</evidence>
<dbReference type="GO" id="GO:0016020">
    <property type="term" value="C:membrane"/>
    <property type="evidence" value="ECO:0007669"/>
    <property type="project" value="UniProtKB-SubCell"/>
</dbReference>
<dbReference type="InterPro" id="IPR057290">
    <property type="entry name" value="CHX17_C"/>
</dbReference>
<reference evidence="14 15" key="1">
    <citation type="submission" date="2019-09" db="EMBL/GenBank/DDBJ databases">
        <title>A chromosome-level genome assembly of the Chinese tupelo Nyssa sinensis.</title>
        <authorList>
            <person name="Yang X."/>
            <person name="Kang M."/>
            <person name="Yang Y."/>
            <person name="Xiong H."/>
            <person name="Wang M."/>
            <person name="Zhang Z."/>
            <person name="Wang Z."/>
            <person name="Wu H."/>
            <person name="Ma T."/>
            <person name="Liu J."/>
            <person name="Xi Z."/>
        </authorList>
    </citation>
    <scope>NUCLEOTIDE SEQUENCE [LARGE SCALE GENOMIC DNA]</scope>
    <source>
        <strain evidence="14">J267</strain>
        <tissue evidence="14">Leaf</tissue>
    </source>
</reference>
<dbReference type="InterPro" id="IPR006153">
    <property type="entry name" value="Cation/H_exchanger_TM"/>
</dbReference>
<keyword evidence="5" id="KW-0630">Potassium</keyword>
<evidence type="ECO:0000256" key="7">
    <source>
        <dbReference type="ARBA" id="ARBA00023065"/>
    </source>
</evidence>
<feature type="transmembrane region" description="Helical" evidence="10">
    <location>
        <begin position="187"/>
        <end position="220"/>
    </location>
</feature>
<evidence type="ECO:0000313" key="15">
    <source>
        <dbReference type="Proteomes" id="UP000325577"/>
    </source>
</evidence>
<evidence type="ECO:0000256" key="6">
    <source>
        <dbReference type="ARBA" id="ARBA00022989"/>
    </source>
</evidence>
<evidence type="ECO:0000256" key="1">
    <source>
        <dbReference type="ARBA" id="ARBA00004141"/>
    </source>
</evidence>
<accession>A0A5J4ZQT1</accession>
<dbReference type="Pfam" id="PF23256">
    <property type="entry name" value="CHX17_2nd"/>
    <property type="match status" value="1"/>
</dbReference>
<feature type="domain" description="Cation/H(+) antiporter C-terminal" evidence="13">
    <location>
        <begin position="550"/>
        <end position="711"/>
    </location>
</feature>
<dbReference type="GO" id="GO:0006813">
    <property type="term" value="P:potassium ion transport"/>
    <property type="evidence" value="ECO:0007669"/>
    <property type="project" value="UniProtKB-KW"/>
</dbReference>
<sequence>MGGFKDRVPLLDSIFSISGIMLLETLGNIGLVYYVFLLGLEMDLTAVQRMRRKPICIAIAGTIFPFGVGLALYYLLLRDFKKFYAGSFFWGVSLTVTGLPVVAIILAKLKLLYSDVGKTAMSSALVNELFSWTLLTIAMALASNKNAVYWTLLSTVAFVIFCVLAIRPAVIWMIHRTQKGDNYSETTICFILTGVLACGLATDVLGVNSMVGAFVFGLVIPNELLGHRFVQVLQGFVSDLLMPIYFTVSGVRTDLGSVMHASSLLVVAQVMGLACLSKFVTVLTVSLFCGMSFREGISLAVLMNTKGLLSIIAVNVGRDHLMLEDEESTVMLIAILVMTMGTVPIMSNLYKPARRFLPNKHRAIQRLKSNAELRILACVHEMHNVGGIINLLEASNATKRSPICVFALQLIQLTGHATTAMLIVQSVPKCDSQNSRSGAQTQSDQILAAFETFEKECTGVSVLPLNAMSSYTTMHEDICSIAEDKRVSIIIIPFHKRQTIHNKMEDTNPAYKDVNDNVLANAPCSVGILIDRGFGTFLKRNSEPATRHLAMIYIGGPDDREALSYAWRMSGHPMVTLTVVRFIPDEQALNARSDHFVEDNQEILNVMIDSESEKRIDDNYINEFRQHMAADESIVYLEKVVNNGVETIAAVRSMGGDFDLYVVGRGMKRFSSLTAGLADWSECPELGAIGDLLMSSDFSSTASVLVVQQYDRTGQAGDRGR</sequence>
<dbReference type="Gene3D" id="3.40.50.12370">
    <property type="match status" value="1"/>
</dbReference>
<dbReference type="Pfam" id="PF00999">
    <property type="entry name" value="Na_H_Exchanger"/>
    <property type="match status" value="1"/>
</dbReference>
<dbReference type="InterPro" id="IPR050794">
    <property type="entry name" value="CPA2_transporter"/>
</dbReference>
<feature type="transmembrane region" description="Helical" evidence="10">
    <location>
        <begin position="14"/>
        <end position="36"/>
    </location>
</feature>
<evidence type="ECO:0000256" key="2">
    <source>
        <dbReference type="ARBA" id="ARBA00022448"/>
    </source>
</evidence>